<evidence type="ECO:0000256" key="1">
    <source>
        <dbReference type="ARBA" id="ARBA00022516"/>
    </source>
</evidence>
<evidence type="ECO:0000256" key="6">
    <source>
        <dbReference type="ARBA" id="ARBA00023098"/>
    </source>
</evidence>
<comment type="cofactor">
    <cofactor evidence="10">
        <name>Mg(2+)</name>
        <dbReference type="ChEBI" id="CHEBI:18420"/>
    </cofactor>
</comment>
<dbReference type="GO" id="GO:0000287">
    <property type="term" value="F:magnesium ion binding"/>
    <property type="evidence" value="ECO:0007669"/>
    <property type="project" value="UniProtKB-UniRule"/>
</dbReference>
<keyword evidence="13" id="KW-1185">Reference proteome</keyword>
<evidence type="ECO:0000256" key="9">
    <source>
        <dbReference type="ARBA" id="ARBA00054726"/>
    </source>
</evidence>
<dbReference type="InterPro" id="IPR037143">
    <property type="entry name" value="4-PPantetheinyl_Trfase_dom_sf"/>
</dbReference>
<dbReference type="EC" id="2.7.8.7" evidence="10"/>
<keyword evidence="5 10" id="KW-0460">Magnesium</keyword>
<dbReference type="Gene3D" id="3.90.470.20">
    <property type="entry name" value="4'-phosphopantetheinyl transferase domain"/>
    <property type="match status" value="1"/>
</dbReference>
<keyword evidence="10" id="KW-0963">Cytoplasm</keyword>
<feature type="binding site" evidence="10">
    <location>
        <position position="57"/>
    </location>
    <ligand>
        <name>Mg(2+)</name>
        <dbReference type="ChEBI" id="CHEBI:18420"/>
    </ligand>
</feature>
<dbReference type="RefSeq" id="WP_034834959.1">
    <property type="nucleotide sequence ID" value="NZ_JOKH01000002.1"/>
</dbReference>
<dbReference type="NCBIfam" id="TIGR00516">
    <property type="entry name" value="acpS"/>
    <property type="match status" value="1"/>
</dbReference>
<keyword evidence="7 10" id="KW-0275">Fatty acid biosynthesis</keyword>
<accession>A0A081NHN8</accession>
<evidence type="ECO:0000256" key="4">
    <source>
        <dbReference type="ARBA" id="ARBA00022832"/>
    </source>
</evidence>
<evidence type="ECO:0000313" key="12">
    <source>
        <dbReference type="EMBL" id="KEQ17961.1"/>
    </source>
</evidence>
<evidence type="ECO:0000256" key="7">
    <source>
        <dbReference type="ARBA" id="ARBA00023160"/>
    </source>
</evidence>
<keyword evidence="1 10" id="KW-0444">Lipid biosynthesis</keyword>
<dbReference type="Pfam" id="PF01648">
    <property type="entry name" value="ACPS"/>
    <property type="match status" value="1"/>
</dbReference>
<feature type="binding site" evidence="10">
    <location>
        <position position="8"/>
    </location>
    <ligand>
        <name>Mg(2+)</name>
        <dbReference type="ChEBI" id="CHEBI:18420"/>
    </ligand>
</feature>
<dbReference type="InterPro" id="IPR002582">
    <property type="entry name" value="ACPS"/>
</dbReference>
<dbReference type="GO" id="GO:0005737">
    <property type="term" value="C:cytoplasm"/>
    <property type="evidence" value="ECO:0007669"/>
    <property type="project" value="UniProtKB-SubCell"/>
</dbReference>
<comment type="similarity">
    <text evidence="10">Belongs to the P-Pant transferase superfamily. AcpS family.</text>
</comment>
<dbReference type="HAMAP" id="MF_00101">
    <property type="entry name" value="AcpS"/>
    <property type="match status" value="1"/>
</dbReference>
<proteinExistence type="inferred from homology"/>
<evidence type="ECO:0000256" key="5">
    <source>
        <dbReference type="ARBA" id="ARBA00022842"/>
    </source>
</evidence>
<comment type="catalytic activity">
    <reaction evidence="8 10">
        <text>apo-[ACP] + CoA = holo-[ACP] + adenosine 3',5'-bisphosphate + H(+)</text>
        <dbReference type="Rhea" id="RHEA:12068"/>
        <dbReference type="Rhea" id="RHEA-COMP:9685"/>
        <dbReference type="Rhea" id="RHEA-COMP:9690"/>
        <dbReference type="ChEBI" id="CHEBI:15378"/>
        <dbReference type="ChEBI" id="CHEBI:29999"/>
        <dbReference type="ChEBI" id="CHEBI:57287"/>
        <dbReference type="ChEBI" id="CHEBI:58343"/>
        <dbReference type="ChEBI" id="CHEBI:64479"/>
        <dbReference type="EC" id="2.7.8.7"/>
    </reaction>
</comment>
<dbReference type="FunFam" id="3.90.470.20:FF:000001">
    <property type="entry name" value="Holo-[acyl-carrier-protein] synthase"/>
    <property type="match status" value="1"/>
</dbReference>
<keyword evidence="2 10" id="KW-0808">Transferase</keyword>
<evidence type="ECO:0000256" key="2">
    <source>
        <dbReference type="ARBA" id="ARBA00022679"/>
    </source>
</evidence>
<evidence type="ECO:0000256" key="8">
    <source>
        <dbReference type="ARBA" id="ARBA00050875"/>
    </source>
</evidence>
<dbReference type="AlphaFoldDB" id="A0A081NHN8"/>
<evidence type="ECO:0000313" key="13">
    <source>
        <dbReference type="Proteomes" id="UP000028073"/>
    </source>
</evidence>
<dbReference type="InterPro" id="IPR008278">
    <property type="entry name" value="4-PPantetheinyl_Trfase_dom"/>
</dbReference>
<dbReference type="OrthoDB" id="517356at2"/>
<dbReference type="EMBL" id="JOKH01000002">
    <property type="protein sequence ID" value="KEQ17961.1"/>
    <property type="molecule type" value="Genomic_DNA"/>
</dbReference>
<name>A0A081NHN8_9GAMM</name>
<dbReference type="STRING" id="1137799.GZ78_10115"/>
<comment type="function">
    <text evidence="9">Transfers the 4'-phosphopantetheine moiety from coenzyme A to the 'Ser-36' of acyl-carrier-protein.</text>
</comment>
<reference evidence="12 13" key="1">
    <citation type="submission" date="2014-06" db="EMBL/GenBank/DDBJ databases">
        <title>Whole Genome Sequences of Three Symbiotic Endozoicomonas Bacteria.</title>
        <authorList>
            <person name="Neave M.J."/>
            <person name="Apprill A."/>
            <person name="Voolstra C.R."/>
        </authorList>
    </citation>
    <scope>NUCLEOTIDE SEQUENCE [LARGE SCALE GENOMIC DNA]</scope>
    <source>
        <strain evidence="12 13">DSM 25634</strain>
    </source>
</reference>
<gene>
    <name evidence="10" type="primary">acpS</name>
    <name evidence="12" type="ORF">GZ78_10115</name>
</gene>
<dbReference type="eggNOG" id="COG0736">
    <property type="taxonomic scope" value="Bacteria"/>
</dbReference>
<keyword evidence="4 10" id="KW-0276">Fatty acid metabolism</keyword>
<sequence length="124" mass="13713">MIAGIGTDIASIARFKKILERRSDTFARRILTDSELSIFQSHPQQAAWLAKRFAAKEAASKALGTGIGKVSFQHLETFSDELGAPHMRFLGYALELQTERGIKAIHLSLSDEIEHALAFVVLEC</sequence>
<dbReference type="Proteomes" id="UP000028073">
    <property type="component" value="Unassembled WGS sequence"/>
</dbReference>
<comment type="subcellular location">
    <subcellularLocation>
        <location evidence="10">Cytoplasm</location>
    </subcellularLocation>
</comment>
<comment type="function">
    <text evidence="10">Transfers the 4'-phosphopantetheine moiety from coenzyme A to a Ser of acyl-carrier-protein.</text>
</comment>
<dbReference type="InterPro" id="IPR004568">
    <property type="entry name" value="Ppantetheine-prot_Trfase_dom"/>
</dbReference>
<dbReference type="GO" id="GO:0008897">
    <property type="term" value="F:holo-[acyl-carrier-protein] synthase activity"/>
    <property type="evidence" value="ECO:0007669"/>
    <property type="project" value="UniProtKB-UniRule"/>
</dbReference>
<feature type="domain" description="4'-phosphopantetheinyl transferase" evidence="11">
    <location>
        <begin position="4"/>
        <end position="101"/>
    </location>
</feature>
<keyword evidence="3 10" id="KW-0479">Metal-binding</keyword>
<evidence type="ECO:0000256" key="3">
    <source>
        <dbReference type="ARBA" id="ARBA00022723"/>
    </source>
</evidence>
<dbReference type="NCBIfam" id="TIGR00556">
    <property type="entry name" value="pantethn_trn"/>
    <property type="match status" value="1"/>
</dbReference>
<evidence type="ECO:0000256" key="10">
    <source>
        <dbReference type="HAMAP-Rule" id="MF_00101"/>
    </source>
</evidence>
<keyword evidence="6 10" id="KW-0443">Lipid metabolism</keyword>
<dbReference type="SUPFAM" id="SSF56214">
    <property type="entry name" value="4'-phosphopantetheinyl transferase"/>
    <property type="match status" value="1"/>
</dbReference>
<protein>
    <recommendedName>
        <fullName evidence="10">Holo-[acyl-carrier-protein] synthase</fullName>
        <shortName evidence="10">Holo-ACP synthase</shortName>
        <ecNumber evidence="10">2.7.8.7</ecNumber>
    </recommendedName>
    <alternativeName>
        <fullName evidence="10">4'-phosphopantetheinyl transferase AcpS</fullName>
    </alternativeName>
</protein>
<organism evidence="12 13">
    <name type="scientific">Endozoicomonas numazuensis</name>
    <dbReference type="NCBI Taxonomy" id="1137799"/>
    <lineage>
        <taxon>Bacteria</taxon>
        <taxon>Pseudomonadati</taxon>
        <taxon>Pseudomonadota</taxon>
        <taxon>Gammaproteobacteria</taxon>
        <taxon>Oceanospirillales</taxon>
        <taxon>Endozoicomonadaceae</taxon>
        <taxon>Endozoicomonas</taxon>
    </lineage>
</organism>
<dbReference type="GO" id="GO:0006633">
    <property type="term" value="P:fatty acid biosynthetic process"/>
    <property type="evidence" value="ECO:0007669"/>
    <property type="project" value="UniProtKB-UniRule"/>
</dbReference>
<comment type="caution">
    <text evidence="12">The sequence shown here is derived from an EMBL/GenBank/DDBJ whole genome shotgun (WGS) entry which is preliminary data.</text>
</comment>
<evidence type="ECO:0000259" key="11">
    <source>
        <dbReference type="Pfam" id="PF01648"/>
    </source>
</evidence>